<dbReference type="SUPFAM" id="SSF53756">
    <property type="entry name" value="UDP-Glycosyltransferase/glycogen phosphorylase"/>
    <property type="match status" value="1"/>
</dbReference>
<comment type="similarity">
    <text evidence="1">Belongs to the UDP-glycosyltransferase family.</text>
</comment>
<dbReference type="GeneID" id="107912543"/>
<reference evidence="4" key="2">
    <citation type="submission" date="2025-08" db="UniProtKB">
        <authorList>
            <consortium name="RefSeq"/>
        </authorList>
    </citation>
    <scope>IDENTIFICATION</scope>
</reference>
<dbReference type="FunFam" id="3.40.50.2000:FF:000087">
    <property type="entry name" value="Glycosyltransferase"/>
    <property type="match status" value="1"/>
</dbReference>
<evidence type="ECO:0000313" key="4">
    <source>
        <dbReference type="RefSeq" id="XP_016696248.1"/>
    </source>
</evidence>
<dbReference type="Pfam" id="PF00201">
    <property type="entry name" value="UDPGT"/>
    <property type="match status" value="1"/>
</dbReference>
<dbReference type="GO" id="GO:0035251">
    <property type="term" value="F:UDP-glucosyltransferase activity"/>
    <property type="evidence" value="ECO:0000318"/>
    <property type="project" value="GO_Central"/>
</dbReference>
<dbReference type="PANTHER" id="PTHR48049">
    <property type="entry name" value="GLYCOSYLTRANSFERASE"/>
    <property type="match status" value="1"/>
</dbReference>
<dbReference type="Proteomes" id="UP000818029">
    <property type="component" value="Chromosome D11"/>
</dbReference>
<sequence length="466" mass="51743">MAGGEAKEIHAVMFPYFAFGHISPFIQLSNKLSLHGFRISFLTPPGNVSRIKSSFLVTSTIQIIPIQIPKIQGLPPHLHNTSEMTPALHELLKEAVDLMQPQIKTLLSELRPQFVFFDFAHHWVPKLCSQLGIKTLSFSVFSAISGAYVTVPARFIGVETEEPTVDDLKKPPCGYPQTSFTSLKAFQAQDLSYVYKSFNGRPAVYHRAVDGFNSCSAIVLKSCNEMEGPYVDFIKTQYQKPVLLTGPLTPDPPSGVLDEKWATWLSQHPPKSVIFCSFGSETFLKDDQLKELATGLELTGLPFILVVNFPGGVEARAELDRVLPKGFMEAIKGRGVVHSGWVQQQLILAHESVGCCICHSGFSSIMEALMNDCQLVLLPLKGDQFLNSKLVAGDMKAGVEVSRREEDGYFSKENIKQAVETVMVDVDKEAGVSIRQNHMKWKDFLLNAEIQDKLISNLVEQLKTMP</sequence>
<dbReference type="Gene3D" id="3.40.50.2000">
    <property type="entry name" value="Glycogen Phosphorylase B"/>
    <property type="match status" value="2"/>
</dbReference>
<dbReference type="KEGG" id="ghi:107912543"/>
<keyword evidence="3" id="KW-1185">Reference proteome</keyword>
<keyword evidence="2" id="KW-0808">Transferase</keyword>
<dbReference type="RefSeq" id="XP_016696248.1">
    <property type="nucleotide sequence ID" value="XM_016840759.2"/>
</dbReference>
<gene>
    <name evidence="4" type="primary">LOC107912543</name>
</gene>
<organism evidence="3 4">
    <name type="scientific">Gossypium hirsutum</name>
    <name type="common">Upland cotton</name>
    <name type="synonym">Gossypium mexicanum</name>
    <dbReference type="NCBI Taxonomy" id="3635"/>
    <lineage>
        <taxon>Eukaryota</taxon>
        <taxon>Viridiplantae</taxon>
        <taxon>Streptophyta</taxon>
        <taxon>Embryophyta</taxon>
        <taxon>Tracheophyta</taxon>
        <taxon>Spermatophyta</taxon>
        <taxon>Magnoliopsida</taxon>
        <taxon>eudicotyledons</taxon>
        <taxon>Gunneridae</taxon>
        <taxon>Pentapetalae</taxon>
        <taxon>rosids</taxon>
        <taxon>malvids</taxon>
        <taxon>Malvales</taxon>
        <taxon>Malvaceae</taxon>
        <taxon>Malvoideae</taxon>
        <taxon>Gossypium</taxon>
    </lineage>
</organism>
<accession>A0A1U8K5K3</accession>
<evidence type="ECO:0000256" key="2">
    <source>
        <dbReference type="ARBA" id="ARBA00022679"/>
    </source>
</evidence>
<dbReference type="AlphaFoldDB" id="A0A1U8K5K3"/>
<protein>
    <submittedName>
        <fullName evidence="4">Anthocyanidin-3-O-glucoside rhamnosyltransferase</fullName>
    </submittedName>
</protein>
<dbReference type="CDD" id="cd03784">
    <property type="entry name" value="GT1_Gtf-like"/>
    <property type="match status" value="1"/>
</dbReference>
<proteinExistence type="inferred from homology"/>
<dbReference type="SMR" id="A0A1U8K5K3"/>
<dbReference type="STRING" id="3635.A0A1U8K5K3"/>
<dbReference type="PaxDb" id="3635-A0A1U8K5K3"/>
<dbReference type="FunFam" id="3.40.50.2000:FF:000037">
    <property type="entry name" value="Glycosyltransferase"/>
    <property type="match status" value="1"/>
</dbReference>
<reference evidence="3" key="1">
    <citation type="journal article" date="2020" name="Nat. Genet.">
        <title>Genomic diversifications of five Gossypium allopolyploid species and their impact on cotton improvement.</title>
        <authorList>
            <person name="Chen Z.J."/>
            <person name="Sreedasyam A."/>
            <person name="Ando A."/>
            <person name="Song Q."/>
            <person name="De Santiago L.M."/>
            <person name="Hulse-Kemp A.M."/>
            <person name="Ding M."/>
            <person name="Ye W."/>
            <person name="Kirkbride R.C."/>
            <person name="Jenkins J."/>
            <person name="Plott C."/>
            <person name="Lovell J."/>
            <person name="Lin Y.M."/>
            <person name="Vaughn R."/>
            <person name="Liu B."/>
            <person name="Simpson S."/>
            <person name="Scheffler B.E."/>
            <person name="Wen L."/>
            <person name="Saski C.A."/>
            <person name="Grover C.E."/>
            <person name="Hu G."/>
            <person name="Conover J.L."/>
            <person name="Carlson J.W."/>
            <person name="Shu S."/>
            <person name="Boston L.B."/>
            <person name="Williams M."/>
            <person name="Peterson D.G."/>
            <person name="McGee K."/>
            <person name="Jones D.C."/>
            <person name="Wendel J.F."/>
            <person name="Stelly D.M."/>
            <person name="Grimwood J."/>
            <person name="Schmutz J."/>
        </authorList>
    </citation>
    <scope>NUCLEOTIDE SEQUENCE [LARGE SCALE GENOMIC DNA]</scope>
    <source>
        <strain evidence="3">cv. TM-1</strain>
    </source>
</reference>
<dbReference type="OrthoDB" id="5835829at2759"/>
<evidence type="ECO:0000313" key="3">
    <source>
        <dbReference type="Proteomes" id="UP000818029"/>
    </source>
</evidence>
<evidence type="ECO:0000256" key="1">
    <source>
        <dbReference type="ARBA" id="ARBA00009995"/>
    </source>
</evidence>
<dbReference type="InterPro" id="IPR002213">
    <property type="entry name" value="UDP_glucos_trans"/>
</dbReference>
<name>A0A1U8K5K3_GOSHI</name>
<dbReference type="InterPro" id="IPR050481">
    <property type="entry name" value="UDP-glycosyltransf_plant"/>
</dbReference>
<dbReference type="PANTHER" id="PTHR48049:SF84">
    <property type="entry name" value="UDP-GLYCOSYLTRANSFERASE 79A6"/>
    <property type="match status" value="1"/>
</dbReference>